<protein>
    <submittedName>
        <fullName evidence="2">Oidioi.mRNA.OKI2018_I69.chr2.g4825.t1.cds</fullName>
    </submittedName>
</protein>
<feature type="transmembrane region" description="Helical" evidence="1">
    <location>
        <begin position="304"/>
        <end position="322"/>
    </location>
</feature>
<dbReference type="Gene3D" id="1.20.1250.20">
    <property type="entry name" value="MFS general substrate transporter like domains"/>
    <property type="match status" value="1"/>
</dbReference>
<proteinExistence type="predicted"/>
<gene>
    <name evidence="2" type="ORF">OKIOD_LOCUS13590</name>
</gene>
<sequence length="449" mass="50131">MMASSLNQSSRSFECPSQSAELGNIVSVSGALAGVVLMIAGVLRDHLGFGPSLLIMKSFVTIGYILLANAQPGVSDNLLYGWALQYGSAVSMLFFYIQLARLFDLTSFLISFMMLTMALSSFVPELWKILYIDLGFSPQNMAWIFAGFMALSMIFSLIFMPWYNLESRDSFINLKDVIRQKLPFIERKKTAENKEDSASTCSFLKKFLQSIRVFLNPNFFAALCVFGSGNFIVHNVLALMTQLIEQNEIEIVAAGSTVSLVNTQFNTLKIVLSGCLTVVFGIIVTFTKRKFSQKSKGDHNLKQLVIPLFFHLIALVLCIIGIEKSDTLGGMWTLFVGFGIIQATPYFYEVNIIEICFPFESHGVGLASIELIGGLFNFLGTPILNDFEKTGNFNALRLSVWISGLVGALPIILHLPFAYEFGPKWFLNMDKRRKEKMTLEIKETVPEIN</sequence>
<feature type="transmembrane region" description="Helical" evidence="1">
    <location>
        <begin position="47"/>
        <end position="67"/>
    </location>
</feature>
<feature type="transmembrane region" description="Helical" evidence="1">
    <location>
        <begin position="328"/>
        <end position="348"/>
    </location>
</feature>
<evidence type="ECO:0000313" key="3">
    <source>
        <dbReference type="Proteomes" id="UP001158576"/>
    </source>
</evidence>
<feature type="transmembrane region" description="Helical" evidence="1">
    <location>
        <begin position="79"/>
        <end position="97"/>
    </location>
</feature>
<feature type="transmembrane region" description="Helical" evidence="1">
    <location>
        <begin position="20"/>
        <end position="40"/>
    </location>
</feature>
<reference evidence="2 3" key="1">
    <citation type="submission" date="2021-04" db="EMBL/GenBank/DDBJ databases">
        <authorList>
            <person name="Bliznina A."/>
        </authorList>
    </citation>
    <scope>NUCLEOTIDE SEQUENCE [LARGE SCALE GENOMIC DNA]</scope>
</reference>
<feature type="transmembrane region" description="Helical" evidence="1">
    <location>
        <begin position="143"/>
        <end position="165"/>
    </location>
</feature>
<feature type="transmembrane region" description="Helical" evidence="1">
    <location>
        <begin position="102"/>
        <end position="123"/>
    </location>
</feature>
<organism evidence="2 3">
    <name type="scientific">Oikopleura dioica</name>
    <name type="common">Tunicate</name>
    <dbReference type="NCBI Taxonomy" id="34765"/>
    <lineage>
        <taxon>Eukaryota</taxon>
        <taxon>Metazoa</taxon>
        <taxon>Chordata</taxon>
        <taxon>Tunicata</taxon>
        <taxon>Appendicularia</taxon>
        <taxon>Copelata</taxon>
        <taxon>Oikopleuridae</taxon>
        <taxon>Oikopleura</taxon>
    </lineage>
</organism>
<evidence type="ECO:0000256" key="1">
    <source>
        <dbReference type="SAM" id="Phobius"/>
    </source>
</evidence>
<dbReference type="EMBL" id="OU015567">
    <property type="protein sequence ID" value="CAG5110417.1"/>
    <property type="molecule type" value="Genomic_DNA"/>
</dbReference>
<feature type="transmembrane region" description="Helical" evidence="1">
    <location>
        <begin position="398"/>
        <end position="419"/>
    </location>
</feature>
<dbReference type="InterPro" id="IPR036259">
    <property type="entry name" value="MFS_trans_sf"/>
</dbReference>
<keyword evidence="1" id="KW-1133">Transmembrane helix</keyword>
<keyword evidence="3" id="KW-1185">Reference proteome</keyword>
<dbReference type="Proteomes" id="UP001158576">
    <property type="component" value="Chromosome 2"/>
</dbReference>
<feature type="transmembrane region" description="Helical" evidence="1">
    <location>
        <begin position="213"/>
        <end position="233"/>
    </location>
</feature>
<keyword evidence="1" id="KW-0812">Transmembrane</keyword>
<dbReference type="SUPFAM" id="SSF103473">
    <property type="entry name" value="MFS general substrate transporter"/>
    <property type="match status" value="1"/>
</dbReference>
<evidence type="ECO:0000313" key="2">
    <source>
        <dbReference type="EMBL" id="CAG5110417.1"/>
    </source>
</evidence>
<feature type="transmembrane region" description="Helical" evidence="1">
    <location>
        <begin position="355"/>
        <end position="378"/>
    </location>
</feature>
<accession>A0ABN7T473</accession>
<keyword evidence="1" id="KW-0472">Membrane</keyword>
<feature type="transmembrane region" description="Helical" evidence="1">
    <location>
        <begin position="265"/>
        <end position="284"/>
    </location>
</feature>
<name>A0ABN7T473_OIKDI</name>